<sequence>MKILGISGSLRTNSYNTKLLEISQDIFADDHQIDIFSLCEIPLYNADLDTDAKPVSVTALIDAIASCDVVLFATPEYNYSISGVLKNAIDWASRPAYESVLAGKPAGILSASRGPVGGARAQSQLRHVLAATLTPVLPQREYLLPFASEAFDESGNLLGENMTRRLERYICQLIEWAKDFQVI</sequence>
<dbReference type="PANTHER" id="PTHR30543:SF21">
    <property type="entry name" value="NAD(P)H-DEPENDENT FMN REDUCTASE LOT6"/>
    <property type="match status" value="1"/>
</dbReference>
<dbReference type="InterPro" id="IPR029039">
    <property type="entry name" value="Flavoprotein-like_sf"/>
</dbReference>
<dbReference type="PANTHER" id="PTHR30543">
    <property type="entry name" value="CHROMATE REDUCTASE"/>
    <property type="match status" value="1"/>
</dbReference>
<dbReference type="STRING" id="1246637.MTBBW1_760049"/>
<reference evidence="2 3" key="1">
    <citation type="submission" date="2017-03" db="EMBL/GenBank/DDBJ databases">
        <authorList>
            <person name="Afonso C.L."/>
            <person name="Miller P.J."/>
            <person name="Scott M.A."/>
            <person name="Spackman E."/>
            <person name="Goraichik I."/>
            <person name="Dimitrov K.M."/>
            <person name="Suarez D.L."/>
            <person name="Swayne D.E."/>
        </authorList>
    </citation>
    <scope>NUCLEOTIDE SEQUENCE [LARGE SCALE GENOMIC DNA]</scope>
    <source>
        <strain evidence="2">PRJEB14757</strain>
    </source>
</reference>
<dbReference type="Proteomes" id="UP000191931">
    <property type="component" value="Unassembled WGS sequence"/>
</dbReference>
<dbReference type="InterPro" id="IPR050712">
    <property type="entry name" value="NAD(P)H-dep_reductase"/>
</dbReference>
<evidence type="ECO:0000259" key="1">
    <source>
        <dbReference type="Pfam" id="PF03358"/>
    </source>
</evidence>
<keyword evidence="3" id="KW-1185">Reference proteome</keyword>
<dbReference type="GO" id="GO:0016491">
    <property type="term" value="F:oxidoreductase activity"/>
    <property type="evidence" value="ECO:0007669"/>
    <property type="project" value="InterPro"/>
</dbReference>
<feature type="domain" description="NADPH-dependent FMN reductase-like" evidence="1">
    <location>
        <begin position="1"/>
        <end position="147"/>
    </location>
</feature>
<dbReference type="InterPro" id="IPR005025">
    <property type="entry name" value="FMN_Rdtase-like_dom"/>
</dbReference>
<organism evidence="2 3">
    <name type="scientific">Desulfamplus magnetovallimortis</name>
    <dbReference type="NCBI Taxonomy" id="1246637"/>
    <lineage>
        <taxon>Bacteria</taxon>
        <taxon>Pseudomonadati</taxon>
        <taxon>Thermodesulfobacteriota</taxon>
        <taxon>Desulfobacteria</taxon>
        <taxon>Desulfobacterales</taxon>
        <taxon>Desulfobacteraceae</taxon>
        <taxon>Desulfamplus</taxon>
    </lineage>
</organism>
<dbReference type="GO" id="GO:0010181">
    <property type="term" value="F:FMN binding"/>
    <property type="evidence" value="ECO:0007669"/>
    <property type="project" value="TreeGrafter"/>
</dbReference>
<gene>
    <name evidence="2" type="ORF">MTBBW1_760049</name>
</gene>
<dbReference type="EMBL" id="FWEV01000321">
    <property type="protein sequence ID" value="SLM32585.1"/>
    <property type="molecule type" value="Genomic_DNA"/>
</dbReference>
<name>A0A1W1HJK1_9BACT</name>
<dbReference type="RefSeq" id="WP_080802538.1">
    <property type="nucleotide sequence ID" value="NZ_LT828543.1"/>
</dbReference>
<dbReference type="GO" id="GO:0005829">
    <property type="term" value="C:cytosol"/>
    <property type="evidence" value="ECO:0007669"/>
    <property type="project" value="TreeGrafter"/>
</dbReference>
<dbReference type="OrthoDB" id="9812295at2"/>
<evidence type="ECO:0000313" key="2">
    <source>
        <dbReference type="EMBL" id="SLM32585.1"/>
    </source>
</evidence>
<dbReference type="Pfam" id="PF03358">
    <property type="entry name" value="FMN_red"/>
    <property type="match status" value="1"/>
</dbReference>
<proteinExistence type="predicted"/>
<dbReference type="Gene3D" id="3.40.50.360">
    <property type="match status" value="1"/>
</dbReference>
<evidence type="ECO:0000313" key="3">
    <source>
        <dbReference type="Proteomes" id="UP000191931"/>
    </source>
</evidence>
<dbReference type="AlphaFoldDB" id="A0A1W1HJK1"/>
<accession>A0A1W1HJK1</accession>
<dbReference type="SUPFAM" id="SSF52218">
    <property type="entry name" value="Flavoproteins"/>
    <property type="match status" value="1"/>
</dbReference>
<protein>
    <submittedName>
        <fullName evidence="2">NADPH-dependent FMN reductase</fullName>
    </submittedName>
</protein>